<dbReference type="RefSeq" id="WP_323698139.1">
    <property type="nucleotide sequence ID" value="NZ_JAYGIL010000024.1"/>
</dbReference>
<accession>A0ABU5S899</accession>
<dbReference type="Pfam" id="PF13783">
    <property type="entry name" value="DUF4177"/>
    <property type="match status" value="1"/>
</dbReference>
<gene>
    <name evidence="1" type="ORF">VB776_17340</name>
</gene>
<organism evidence="1 2">
    <name type="scientific">Arcicella gelida</name>
    <dbReference type="NCBI Taxonomy" id="2984195"/>
    <lineage>
        <taxon>Bacteria</taxon>
        <taxon>Pseudomonadati</taxon>
        <taxon>Bacteroidota</taxon>
        <taxon>Cytophagia</taxon>
        <taxon>Cytophagales</taxon>
        <taxon>Flectobacillaceae</taxon>
        <taxon>Arcicella</taxon>
    </lineage>
</organism>
<protein>
    <submittedName>
        <fullName evidence="1">DUF4177 domain-containing protein</fullName>
    </submittedName>
</protein>
<sequence length="69" mass="7882">MSNYEYSTFSISINSEELESNEFEEIDEKFLAETLNKAARSGWELVSIIPVVVKGTTVQVVITYKRTVF</sequence>
<dbReference type="InterPro" id="IPR025234">
    <property type="entry name" value="YjzH-like"/>
</dbReference>
<keyword evidence="2" id="KW-1185">Reference proteome</keyword>
<dbReference type="Proteomes" id="UP001303899">
    <property type="component" value="Unassembled WGS sequence"/>
</dbReference>
<proteinExistence type="predicted"/>
<evidence type="ECO:0000313" key="1">
    <source>
        <dbReference type="EMBL" id="MEA5404702.1"/>
    </source>
</evidence>
<reference evidence="1 2" key="1">
    <citation type="submission" date="2023-12" db="EMBL/GenBank/DDBJ databases">
        <title>Novel species of the genus Arcicella isolated from rivers.</title>
        <authorList>
            <person name="Lu H."/>
        </authorList>
    </citation>
    <scope>NUCLEOTIDE SEQUENCE [LARGE SCALE GENOMIC DNA]</scope>
    <source>
        <strain evidence="1 2">DC2W</strain>
    </source>
</reference>
<comment type="caution">
    <text evidence="1">The sequence shown here is derived from an EMBL/GenBank/DDBJ whole genome shotgun (WGS) entry which is preliminary data.</text>
</comment>
<evidence type="ECO:0000313" key="2">
    <source>
        <dbReference type="Proteomes" id="UP001303899"/>
    </source>
</evidence>
<name>A0ABU5S899_9BACT</name>
<dbReference type="EMBL" id="JAYGIL010000024">
    <property type="protein sequence ID" value="MEA5404702.1"/>
    <property type="molecule type" value="Genomic_DNA"/>
</dbReference>